<dbReference type="GO" id="GO:0016301">
    <property type="term" value="F:kinase activity"/>
    <property type="evidence" value="ECO:0007669"/>
    <property type="project" value="UniProtKB-KW"/>
</dbReference>
<proteinExistence type="predicted"/>
<accession>A0A0S6VVB9</accession>
<dbReference type="Proteomes" id="UP000030700">
    <property type="component" value="Unassembled WGS sequence"/>
</dbReference>
<keyword evidence="1" id="KW-0418">Kinase</keyword>
<gene>
    <name evidence="1" type="ORF">U14_00800</name>
</gene>
<dbReference type="STRING" id="1499966.U14_00800"/>
<organism evidence="1">
    <name type="scientific">Candidatus Moduliflexus flocculans</name>
    <dbReference type="NCBI Taxonomy" id="1499966"/>
    <lineage>
        <taxon>Bacteria</taxon>
        <taxon>Candidatus Moduliflexota</taxon>
        <taxon>Candidatus Moduliflexia</taxon>
        <taxon>Candidatus Moduliflexales</taxon>
        <taxon>Candidatus Moduliflexaceae</taxon>
    </lineage>
</organism>
<dbReference type="InterPro" id="IPR043128">
    <property type="entry name" value="Rev_trsase/Diguanyl_cyclase"/>
</dbReference>
<dbReference type="EMBL" id="DF820455">
    <property type="protein sequence ID" value="GAK49577.1"/>
    <property type="molecule type" value="Genomic_DNA"/>
</dbReference>
<dbReference type="AlphaFoldDB" id="A0A0S6VVB9"/>
<reference evidence="1" key="1">
    <citation type="journal article" date="2015" name="PeerJ">
        <title>First genomic representation of candidate bacterial phylum KSB3 points to enhanced environmental sensing as a trigger of wastewater bulking.</title>
        <authorList>
            <person name="Sekiguchi Y."/>
            <person name="Ohashi A."/>
            <person name="Parks D.H."/>
            <person name="Yamauchi T."/>
            <person name="Tyson G.W."/>
            <person name="Hugenholtz P."/>
        </authorList>
    </citation>
    <scope>NUCLEOTIDE SEQUENCE [LARGE SCALE GENOMIC DNA]</scope>
</reference>
<dbReference type="InterPro" id="IPR029787">
    <property type="entry name" value="Nucleotide_cyclase"/>
</dbReference>
<evidence type="ECO:0000313" key="2">
    <source>
        <dbReference type="Proteomes" id="UP000030700"/>
    </source>
</evidence>
<dbReference type="Gene3D" id="3.30.70.270">
    <property type="match status" value="1"/>
</dbReference>
<name>A0A0S6VVB9_9BACT</name>
<protein>
    <submittedName>
        <fullName evidence="1">Histidine kinase</fullName>
    </submittedName>
</protein>
<evidence type="ECO:0000313" key="1">
    <source>
        <dbReference type="EMBL" id="GAK49577.1"/>
    </source>
</evidence>
<keyword evidence="1" id="KW-0808">Transferase</keyword>
<sequence>MNDFHSVLYEAVLVAFGKILAKYDVFTQGVIMRDIGKEIVMYLNEHGFGFQETDSVEHEQGLSFDAALKNADKALYQAKHDGRNRIAAHKNTGHE</sequence>
<dbReference type="SUPFAM" id="SSF55073">
    <property type="entry name" value="Nucleotide cyclase"/>
    <property type="match status" value="1"/>
</dbReference>
<dbReference type="HOGENOM" id="CLU_2367093_0_0_0"/>
<keyword evidence="2" id="KW-1185">Reference proteome</keyword>